<sequence>MSTHTQQSLEWTSIRVGDEIPPLDVPLTASVIVAGAIASRDFMPVHHDLAYANKQGAPDIFMNILTTNGYVARFVTDWAGPHAQLKSISIRLGAPAMPGFLLRFTAVVQRTERQGDLGLVDIALRGATDIGDHVTGNVVLLLPASDRTRLGKAHQRDETIGLGLIVDVPRTVGG</sequence>
<dbReference type="Gene3D" id="3.10.129.10">
    <property type="entry name" value="Hotdog Thioesterase"/>
    <property type="match status" value="1"/>
</dbReference>
<gene>
    <name evidence="1" type="ORF">UFOPK2754_00524</name>
    <name evidence="2" type="ORF">UFOPK3139_01005</name>
    <name evidence="3" type="ORF">UFOPK3543_01677</name>
    <name evidence="4" type="ORF">UFOPK3967_00056</name>
</gene>
<accession>A0A6J6SAF5</accession>
<dbReference type="EMBL" id="CAEZYR010000012">
    <property type="protein sequence ID" value="CAB4731722.1"/>
    <property type="molecule type" value="Genomic_DNA"/>
</dbReference>
<reference evidence="1" key="1">
    <citation type="submission" date="2020-05" db="EMBL/GenBank/DDBJ databases">
        <authorList>
            <person name="Chiriac C."/>
            <person name="Salcher M."/>
            <person name="Ghai R."/>
            <person name="Kavagutti S V."/>
        </authorList>
    </citation>
    <scope>NUCLEOTIDE SEQUENCE</scope>
</reference>
<dbReference type="InterPro" id="IPR029069">
    <property type="entry name" value="HotDog_dom_sf"/>
</dbReference>
<evidence type="ECO:0000313" key="1">
    <source>
        <dbReference type="EMBL" id="CAB4731722.1"/>
    </source>
</evidence>
<dbReference type="SUPFAM" id="SSF54637">
    <property type="entry name" value="Thioesterase/thiol ester dehydrase-isomerase"/>
    <property type="match status" value="1"/>
</dbReference>
<dbReference type="EMBL" id="CAFBOS010000002">
    <property type="protein sequence ID" value="CAB4976049.1"/>
    <property type="molecule type" value="Genomic_DNA"/>
</dbReference>
<evidence type="ECO:0000313" key="3">
    <source>
        <dbReference type="EMBL" id="CAB4913737.1"/>
    </source>
</evidence>
<organism evidence="1">
    <name type="scientific">freshwater metagenome</name>
    <dbReference type="NCBI Taxonomy" id="449393"/>
    <lineage>
        <taxon>unclassified sequences</taxon>
        <taxon>metagenomes</taxon>
        <taxon>ecological metagenomes</taxon>
    </lineage>
</organism>
<evidence type="ECO:0000313" key="2">
    <source>
        <dbReference type="EMBL" id="CAB4825684.1"/>
    </source>
</evidence>
<dbReference type="EMBL" id="CAFABA010000031">
    <property type="protein sequence ID" value="CAB4825684.1"/>
    <property type="molecule type" value="Genomic_DNA"/>
</dbReference>
<dbReference type="AlphaFoldDB" id="A0A6J6SAF5"/>
<protein>
    <submittedName>
        <fullName evidence="1">Unannotated protein</fullName>
    </submittedName>
</protein>
<proteinExistence type="predicted"/>
<dbReference type="EMBL" id="CAFBMH010000061">
    <property type="protein sequence ID" value="CAB4913737.1"/>
    <property type="molecule type" value="Genomic_DNA"/>
</dbReference>
<name>A0A6J6SAF5_9ZZZZ</name>
<evidence type="ECO:0000313" key="4">
    <source>
        <dbReference type="EMBL" id="CAB4976049.1"/>
    </source>
</evidence>